<dbReference type="Gene3D" id="3.40.50.2300">
    <property type="match status" value="2"/>
</dbReference>
<dbReference type="CDD" id="cd01536">
    <property type="entry name" value="PBP1_ABC_sugar_binding-like"/>
    <property type="match status" value="1"/>
</dbReference>
<dbReference type="PANTHER" id="PTHR46847:SF1">
    <property type="entry name" value="D-ALLOSE-BINDING PERIPLASMIC PROTEIN-RELATED"/>
    <property type="match status" value="1"/>
</dbReference>
<dbReference type="Pfam" id="PF13407">
    <property type="entry name" value="Peripla_BP_4"/>
    <property type="match status" value="1"/>
</dbReference>
<dbReference type="SUPFAM" id="SSF53822">
    <property type="entry name" value="Periplasmic binding protein-like I"/>
    <property type="match status" value="1"/>
</dbReference>
<dbReference type="OrthoDB" id="9814427at2"/>
<comment type="similarity">
    <text evidence="2">Belongs to the bacterial solute-binding protein 2 family.</text>
</comment>
<proteinExistence type="inferred from homology"/>
<reference evidence="6" key="1">
    <citation type="submission" date="2017-07" db="EMBL/GenBank/DDBJ databases">
        <authorList>
            <person name="Varghese N."/>
            <person name="Submissions S."/>
        </authorList>
    </citation>
    <scope>NUCLEOTIDE SEQUENCE [LARGE SCALE GENOMIC DNA]</scope>
    <source>
        <strain evidence="6">NLAE-zl-C134</strain>
    </source>
</reference>
<dbReference type="InterPro" id="IPR025997">
    <property type="entry name" value="SBP_2_dom"/>
</dbReference>
<feature type="domain" description="Periplasmic binding protein" evidence="4">
    <location>
        <begin position="44"/>
        <end position="305"/>
    </location>
</feature>
<name>A0A316AJE7_9FIRM</name>
<sequence>MKKRVIGAFLAVVMVIGLVGCGNKEGNDSSSNGSESSGESSNMIAYTQKTLNQYFHVALQEKVEEAVSEAGYVPEVANCNNDSTLQNDQMKNFITKKPKAIIVNTVDSDALNDATNAATNAGIPIVMVDNPASTAVVDCTIQFDNFECGKMAAEEILAKLKEKNGSETGRVVNVYGAMSSESWRLRKDGFDSVMKEYPDIDYVQVPGEGERGKSQEALTNVIAKYNGDIDAVHCPSDDPGLGCAEALQVAGLWYPVDDEKHVIMVTGDGEPDAVKYLQDGYYDAIVVEDAYAYGPMAMDVLSSYIFEGKEVPTTGTYTNEKFYWKTAEFMSGETGPILRVPPYVLDASNIEDEGHWGVQALKAEGE</sequence>
<evidence type="ECO:0000256" key="1">
    <source>
        <dbReference type="ARBA" id="ARBA00004196"/>
    </source>
</evidence>
<dbReference type="GO" id="GO:0030313">
    <property type="term" value="C:cell envelope"/>
    <property type="evidence" value="ECO:0007669"/>
    <property type="project" value="UniProtKB-SubCell"/>
</dbReference>
<dbReference type="PANTHER" id="PTHR46847">
    <property type="entry name" value="D-ALLOSE-BINDING PERIPLASMIC PROTEIN-RELATED"/>
    <property type="match status" value="1"/>
</dbReference>
<evidence type="ECO:0000313" key="5">
    <source>
        <dbReference type="EMBL" id="SUQ14208.1"/>
    </source>
</evidence>
<dbReference type="GO" id="GO:0030246">
    <property type="term" value="F:carbohydrate binding"/>
    <property type="evidence" value="ECO:0007669"/>
    <property type="project" value="UniProtKB-ARBA"/>
</dbReference>
<protein>
    <submittedName>
        <fullName evidence="5">Monosaccharide ABC transporter substrate-binding protein, CUT2 family</fullName>
    </submittedName>
</protein>
<keyword evidence="3" id="KW-0732">Signal</keyword>
<dbReference type="RefSeq" id="WP_109710883.1">
    <property type="nucleotide sequence ID" value="NZ_QGDS01000005.1"/>
</dbReference>
<accession>A0A316AJE7</accession>
<dbReference type="InterPro" id="IPR028082">
    <property type="entry name" value="Peripla_BP_I"/>
</dbReference>
<gene>
    <name evidence="5" type="ORF">SAMN05216529_105183</name>
</gene>
<dbReference type="AlphaFoldDB" id="A0A316AJE7"/>
<evidence type="ECO:0000256" key="2">
    <source>
        <dbReference type="ARBA" id="ARBA00007639"/>
    </source>
</evidence>
<dbReference type="PROSITE" id="PS51257">
    <property type="entry name" value="PROKAR_LIPOPROTEIN"/>
    <property type="match status" value="1"/>
</dbReference>
<evidence type="ECO:0000259" key="4">
    <source>
        <dbReference type="Pfam" id="PF13407"/>
    </source>
</evidence>
<keyword evidence="6" id="KW-1185">Reference proteome</keyword>
<evidence type="ECO:0000256" key="3">
    <source>
        <dbReference type="ARBA" id="ARBA00022729"/>
    </source>
</evidence>
<evidence type="ECO:0000313" key="6">
    <source>
        <dbReference type="Proteomes" id="UP000254051"/>
    </source>
</evidence>
<comment type="subcellular location">
    <subcellularLocation>
        <location evidence="1">Cell envelope</location>
    </subcellularLocation>
</comment>
<organism evidence="5 6">
    <name type="scientific">Faecalicatena contorta</name>
    <dbReference type="NCBI Taxonomy" id="39482"/>
    <lineage>
        <taxon>Bacteria</taxon>
        <taxon>Bacillati</taxon>
        <taxon>Bacillota</taxon>
        <taxon>Clostridia</taxon>
        <taxon>Lachnospirales</taxon>
        <taxon>Lachnospiraceae</taxon>
        <taxon>Faecalicatena</taxon>
    </lineage>
</organism>
<dbReference type="EMBL" id="UHJJ01000005">
    <property type="protein sequence ID" value="SUQ14208.1"/>
    <property type="molecule type" value="Genomic_DNA"/>
</dbReference>
<dbReference type="Proteomes" id="UP000254051">
    <property type="component" value="Unassembled WGS sequence"/>
</dbReference>